<dbReference type="SUPFAM" id="SSF54373">
    <property type="entry name" value="FAD-linked reductases, C-terminal domain"/>
    <property type="match status" value="1"/>
</dbReference>
<comment type="pathway">
    <text evidence="5">Porphyrin-containing compound metabolism; protoporphyrin-IX biosynthesis; protoporphyrin-IX from protoporphyrinogen-IX: step 1/1.</text>
</comment>
<comment type="pathway">
    <text evidence="4">Phytoalexin biosynthesis; 3,4',5-trihydroxystilbene biosynthesis; 3,4',5-trihydroxystilbene from trans-4-coumarate: step 1/2.</text>
</comment>
<evidence type="ECO:0000256" key="15">
    <source>
        <dbReference type="ARBA" id="ARBA00023133"/>
    </source>
</evidence>
<feature type="domain" description="AMP-dependent synthetase/ligase" evidence="19">
    <location>
        <begin position="50"/>
        <end position="329"/>
    </location>
</feature>
<evidence type="ECO:0000256" key="9">
    <source>
        <dbReference type="ARBA" id="ARBA00022598"/>
    </source>
</evidence>
<keyword evidence="12" id="KW-0560">Oxidoreductase</keyword>
<evidence type="ECO:0000256" key="5">
    <source>
        <dbReference type="ARBA" id="ARBA00005073"/>
    </source>
</evidence>
<dbReference type="Gene3D" id="1.10.3110.10">
    <property type="entry name" value="protoporphyrinogen ix oxidase, domain 3"/>
    <property type="match status" value="1"/>
</dbReference>
<evidence type="ECO:0000313" key="23">
    <source>
        <dbReference type="Proteomes" id="UP000004994"/>
    </source>
</evidence>
<dbReference type="FunFam" id="3.30.300.30:FF:000007">
    <property type="entry name" value="4-coumarate--CoA ligase 2"/>
    <property type="match status" value="1"/>
</dbReference>
<evidence type="ECO:0000256" key="16">
    <source>
        <dbReference type="ARBA" id="ARBA00023244"/>
    </source>
</evidence>
<dbReference type="EnsemblPlants" id="Solyc03g005080.3.1">
    <property type="protein sequence ID" value="Solyc03g005080.3.1"/>
    <property type="gene ID" value="Solyc03g005080.3"/>
</dbReference>
<feature type="domain" description="AMP-binding enzyme C-terminal" evidence="21">
    <location>
        <begin position="485"/>
        <end position="560"/>
    </location>
</feature>
<evidence type="ECO:0000256" key="14">
    <source>
        <dbReference type="ARBA" id="ARBA00023128"/>
    </source>
</evidence>
<comment type="function">
    <text evidence="2">Catalyzes the 6-electron oxidation of protoporphyrinogen-IX to form protoporphyrin-IX.</text>
</comment>
<dbReference type="Pfam" id="PF01593">
    <property type="entry name" value="Amino_oxidase"/>
    <property type="match status" value="1"/>
</dbReference>
<evidence type="ECO:0000256" key="11">
    <source>
        <dbReference type="ARBA" id="ARBA00022827"/>
    </source>
</evidence>
<comment type="subcellular location">
    <subcellularLocation>
        <location evidence="3">Mitochondrion</location>
    </subcellularLocation>
</comment>
<comment type="similarity">
    <text evidence="6">Belongs to the ATP-dependent AMP-binding enzyme family.</text>
</comment>
<protein>
    <recommendedName>
        <fullName evidence="8">protoporphyrinogen oxidase</fullName>
        <ecNumber evidence="8">1.3.3.4</ecNumber>
    </recommendedName>
</protein>
<dbReference type="UniPathway" id="UPA00251">
    <property type="reaction ID" value="UER00324"/>
</dbReference>
<reference evidence="22" key="2">
    <citation type="submission" date="2019-01" db="UniProtKB">
        <authorList>
            <consortium name="EnsemblPlants"/>
        </authorList>
    </citation>
    <scope>IDENTIFICATION</scope>
    <source>
        <strain evidence="22">cv. Heinz 1706</strain>
    </source>
</reference>
<dbReference type="Pfam" id="PF00501">
    <property type="entry name" value="AMP-binding"/>
    <property type="match status" value="2"/>
</dbReference>
<feature type="region of interest" description="Disordered" evidence="18">
    <location>
        <begin position="1"/>
        <end position="21"/>
    </location>
</feature>
<evidence type="ECO:0000259" key="19">
    <source>
        <dbReference type="Pfam" id="PF00501"/>
    </source>
</evidence>
<keyword evidence="15" id="KW-0350">Heme biosynthesis</keyword>
<dbReference type="PANTHER" id="PTHR24096">
    <property type="entry name" value="LONG-CHAIN-FATTY-ACID--COA LIGASE"/>
    <property type="match status" value="1"/>
</dbReference>
<dbReference type="Gene3D" id="3.30.300.30">
    <property type="match status" value="1"/>
</dbReference>
<dbReference type="InterPro" id="IPR002937">
    <property type="entry name" value="Amino_oxidase"/>
</dbReference>
<evidence type="ECO:0000256" key="3">
    <source>
        <dbReference type="ARBA" id="ARBA00004173"/>
    </source>
</evidence>
<evidence type="ECO:0000256" key="8">
    <source>
        <dbReference type="ARBA" id="ARBA00012867"/>
    </source>
</evidence>
<sequence>MDNASSSSSVDPNSGFSSKTKTFHSIRPPLLLPPMSSPVSAASYALSFQHNTEATAFIDSSTGRRIYFSDFRQRVVSLASSIQNTLRLSKNDVAFVLSPNSTHIPILYFSLLSLGVVISPANPLSTESELLRQIKLTKPVIAFATSRNFQKLPKLKHPAVLIDTPEFELMMMNTGLKLKTVEVNQSDLAAIMYSSGTTGEVKGVKLTHRNFIASIANYHAQRPERDSPAVMLYTVPLFHVFGFHYMLKSVAITDTVVVMERFDLKKMLKTVVDFRVTQLVVAPPVVVAMAKGSVTHGYELSSLEAVGSGGASLGKDVMQAFAHKFPNIILFQGRTTSYVTDPLCKPVSGSAEELFFSNLELNLSLEFEGYGLTETTGAAFRSATTEEMLHQGSVGRLMANSEAKIVDPDTGIALCPGEQGELWIKGPIIMQGYIGDPKNTSETLMPCGWLRTGDLCYIDHHGYLFVVDRLKELIKYKGYQVAPAELEQLLQSHPEIVDAAVIPYPDEEAGQLPMAFVVRRPQSTLDKEQVIDFISKQVAPYKKIRRVAFVSSIPKSPSGKILRRELKRIHLPGSKFGLAAAYKLKVHGLNVTVFEAEGRAGGKLRSLSQDGLIWDEGANTMTESEGDVTFLLDSLGLREKQQFPLSQNKRYIARNGTPTLIPSNPFDLFKSNFLSTGSKVFGDNIGNCSFGVKERQNLDQKPKQFYVYHDIRLELQMLFEPLLWKNKKLTKVSDKHESVSGFFQRHFGKEVVDYLIDPFVAGTCGGDPDSLSMHLSFPDLWNLEKRFGSVIVGAIQSKLSPIKEKKQGPPRTSINKKRQRGSFSFLGGMQTLTDAICKNLKEDELRLNSRVLELSCSCSGDSAIDSWSIFSASPHKRQAEEESFDAVIMTAPLCDVKSMKIAKRGNPFLLNFIPEVDYVPLSVVITTFKKESVKHPLEGFGVLVPSQEQKHGLKTLGTLFSSMMFPDRAPNNVYLYTTFVGGSRNRELAKASSQIKDVKFFIHRTELKEIVTSDLKQLLGAEGEPTYVNHLCWSKAFPLYGHNYDSVLDAIDKMEKSLPGLFYAGNHKGGLSVGKALSSGCNAADLVISYLEAVSADTKNHS</sequence>
<evidence type="ECO:0000256" key="4">
    <source>
        <dbReference type="ARBA" id="ARBA00004930"/>
    </source>
</evidence>
<reference evidence="22" key="1">
    <citation type="journal article" date="2012" name="Nature">
        <title>The tomato genome sequence provides insights into fleshy fruit evolution.</title>
        <authorList>
            <consortium name="Tomato Genome Consortium"/>
        </authorList>
    </citation>
    <scope>NUCLEOTIDE SEQUENCE [LARGE SCALE GENOMIC DNA]</scope>
    <source>
        <strain evidence="22">cv. Heinz 1706</strain>
    </source>
</reference>
<comment type="cofactor">
    <cofactor evidence="1">
        <name>FAD</name>
        <dbReference type="ChEBI" id="CHEBI:57692"/>
    </cofactor>
</comment>
<dbReference type="InterPro" id="IPR045851">
    <property type="entry name" value="AMP-bd_C_sf"/>
</dbReference>
<dbReference type="PANTHER" id="PTHR24096:SF160">
    <property type="entry name" value="4-COUMARATE--COA LIGASE-LIKE 9"/>
    <property type="match status" value="1"/>
</dbReference>
<feature type="compositionally biased region" description="Low complexity" evidence="18">
    <location>
        <begin position="1"/>
        <end position="18"/>
    </location>
</feature>
<dbReference type="GO" id="GO:0016405">
    <property type="term" value="F:CoA-ligase activity"/>
    <property type="evidence" value="ECO:0000318"/>
    <property type="project" value="GO_Central"/>
</dbReference>
<evidence type="ECO:0000313" key="22">
    <source>
        <dbReference type="EnsemblPlants" id="Solyc03g005080.3.1"/>
    </source>
</evidence>
<accession>A0A3Q7FEP9</accession>
<dbReference type="CDD" id="cd05904">
    <property type="entry name" value="4CL"/>
    <property type="match status" value="1"/>
</dbReference>
<dbReference type="InterPro" id="IPR036188">
    <property type="entry name" value="FAD/NAD-bd_sf"/>
</dbReference>
<dbReference type="GO" id="GO:0004729">
    <property type="term" value="F:oxygen-dependent protoporphyrinogen oxidase activity"/>
    <property type="evidence" value="ECO:0007669"/>
    <property type="project" value="UniProtKB-EC"/>
</dbReference>
<evidence type="ECO:0000256" key="10">
    <source>
        <dbReference type="ARBA" id="ARBA00022630"/>
    </source>
</evidence>
<comment type="similarity">
    <text evidence="7">Belongs to the protoporphyrinogen/coproporphyrinogen oxidase family. Protoporphyrinogen oxidase subfamily.</text>
</comment>
<dbReference type="Pfam" id="PF13193">
    <property type="entry name" value="AMP-binding_C"/>
    <property type="match status" value="1"/>
</dbReference>
<dbReference type="SUPFAM" id="SSF51905">
    <property type="entry name" value="FAD/NAD(P)-binding domain"/>
    <property type="match status" value="1"/>
</dbReference>
<evidence type="ECO:0000256" key="13">
    <source>
        <dbReference type="ARBA" id="ARBA00023051"/>
    </source>
</evidence>
<dbReference type="InterPro" id="IPR042099">
    <property type="entry name" value="ANL_N_sf"/>
</dbReference>
<dbReference type="Gene3D" id="3.90.660.20">
    <property type="entry name" value="Protoporphyrinogen oxidase, mitochondrial, domain 2"/>
    <property type="match status" value="1"/>
</dbReference>
<feature type="domain" description="Amine oxidase" evidence="20">
    <location>
        <begin position="577"/>
        <end position="1088"/>
    </location>
</feature>
<keyword evidence="16" id="KW-0627">Porphyrin biosynthesis</keyword>
<evidence type="ECO:0000256" key="17">
    <source>
        <dbReference type="ARBA" id="ARBA00047554"/>
    </source>
</evidence>
<evidence type="ECO:0000256" key="1">
    <source>
        <dbReference type="ARBA" id="ARBA00001974"/>
    </source>
</evidence>
<dbReference type="GO" id="GO:0005739">
    <property type="term" value="C:mitochondrion"/>
    <property type="evidence" value="ECO:0007669"/>
    <property type="project" value="UniProtKB-SubCell"/>
</dbReference>
<dbReference type="FunFam" id="1.10.3110.10:FF:000003">
    <property type="entry name" value="Protoporphyrinogen oxidase"/>
    <property type="match status" value="1"/>
</dbReference>
<dbReference type="Gramene" id="Solyc03g005080.3.1">
    <property type="protein sequence ID" value="Solyc03g005080.3.1"/>
    <property type="gene ID" value="Solyc03g005080.3"/>
</dbReference>
<dbReference type="EC" id="1.3.3.4" evidence="8"/>
<evidence type="ECO:0000256" key="6">
    <source>
        <dbReference type="ARBA" id="ARBA00006432"/>
    </source>
</evidence>
<dbReference type="STRING" id="4081.A0A3Q7FEP9"/>
<evidence type="ECO:0000256" key="2">
    <source>
        <dbReference type="ARBA" id="ARBA00002600"/>
    </source>
</evidence>
<dbReference type="AlphaFoldDB" id="A0A3Q7FEP9"/>
<dbReference type="NCBIfam" id="TIGR00562">
    <property type="entry name" value="proto_IX_ox"/>
    <property type="match status" value="1"/>
</dbReference>
<dbReference type="PROSITE" id="PS00455">
    <property type="entry name" value="AMP_BINDING"/>
    <property type="match status" value="1"/>
</dbReference>
<keyword evidence="13" id="KW-0587">Phenylpropanoid metabolism</keyword>
<dbReference type="Gene3D" id="3.40.50.12780">
    <property type="entry name" value="N-terminal domain of ligase-like"/>
    <property type="match status" value="1"/>
</dbReference>
<keyword evidence="9" id="KW-0436">Ligase</keyword>
<evidence type="ECO:0000259" key="21">
    <source>
        <dbReference type="Pfam" id="PF13193"/>
    </source>
</evidence>
<evidence type="ECO:0000259" key="20">
    <source>
        <dbReference type="Pfam" id="PF01593"/>
    </source>
</evidence>
<keyword evidence="23" id="KW-1185">Reference proteome</keyword>
<dbReference type="InterPro" id="IPR004572">
    <property type="entry name" value="Protoporphyrinogen_oxidase"/>
</dbReference>
<dbReference type="Gene3D" id="3.50.50.60">
    <property type="entry name" value="FAD/NAD(P)-binding domain"/>
    <property type="match status" value="1"/>
</dbReference>
<dbReference type="InterPro" id="IPR000873">
    <property type="entry name" value="AMP-dep_synth/lig_dom"/>
</dbReference>
<dbReference type="GO" id="GO:0009698">
    <property type="term" value="P:phenylpropanoid metabolic process"/>
    <property type="evidence" value="ECO:0007669"/>
    <property type="project" value="UniProtKB-KW"/>
</dbReference>
<proteinExistence type="inferred from homology"/>
<dbReference type="SUPFAM" id="SSF56801">
    <property type="entry name" value="Acetyl-CoA synthetase-like"/>
    <property type="match status" value="1"/>
</dbReference>
<keyword evidence="14" id="KW-0496">Mitochondrion</keyword>
<dbReference type="Proteomes" id="UP000004994">
    <property type="component" value="Chromosome 3"/>
</dbReference>
<dbReference type="UniPathway" id="UPA00372">
    <property type="reaction ID" value="UER00547"/>
</dbReference>
<evidence type="ECO:0000256" key="7">
    <source>
        <dbReference type="ARBA" id="ARBA00010551"/>
    </source>
</evidence>
<comment type="catalytic activity">
    <reaction evidence="17">
        <text>protoporphyrinogen IX + 3 O2 = protoporphyrin IX + 3 H2O2</text>
        <dbReference type="Rhea" id="RHEA:25576"/>
        <dbReference type="ChEBI" id="CHEBI:15379"/>
        <dbReference type="ChEBI" id="CHEBI:16240"/>
        <dbReference type="ChEBI" id="CHEBI:57306"/>
        <dbReference type="ChEBI" id="CHEBI:57307"/>
        <dbReference type="EC" id="1.3.3.4"/>
    </reaction>
</comment>
<dbReference type="GO" id="GO:0006782">
    <property type="term" value="P:protoporphyrinogen IX biosynthetic process"/>
    <property type="evidence" value="ECO:0007669"/>
    <property type="project" value="UniProtKB-UniPathway"/>
</dbReference>
<keyword evidence="11" id="KW-0274">FAD</keyword>
<evidence type="ECO:0000256" key="18">
    <source>
        <dbReference type="SAM" id="MobiDB-lite"/>
    </source>
</evidence>
<evidence type="ECO:0000256" key="12">
    <source>
        <dbReference type="ARBA" id="ARBA00023002"/>
    </source>
</evidence>
<keyword evidence="10" id="KW-0285">Flavoprotein</keyword>
<dbReference type="InParanoid" id="A0A3Q7FEP9"/>
<name>A0A3Q7FEP9_SOLLC</name>
<dbReference type="InterPro" id="IPR025110">
    <property type="entry name" value="AMP-bd_C"/>
</dbReference>
<feature type="domain" description="AMP-dependent synthetase/ligase" evidence="19">
    <location>
        <begin position="367"/>
        <end position="433"/>
    </location>
</feature>
<dbReference type="InterPro" id="IPR020845">
    <property type="entry name" value="AMP-binding_CS"/>
</dbReference>
<organism evidence="22">
    <name type="scientific">Solanum lycopersicum</name>
    <name type="common">Tomato</name>
    <name type="synonym">Lycopersicon esculentum</name>
    <dbReference type="NCBI Taxonomy" id="4081"/>
    <lineage>
        <taxon>Eukaryota</taxon>
        <taxon>Viridiplantae</taxon>
        <taxon>Streptophyta</taxon>
        <taxon>Embryophyta</taxon>
        <taxon>Tracheophyta</taxon>
        <taxon>Spermatophyta</taxon>
        <taxon>Magnoliopsida</taxon>
        <taxon>eudicotyledons</taxon>
        <taxon>Gunneridae</taxon>
        <taxon>Pentapetalae</taxon>
        <taxon>asterids</taxon>
        <taxon>lamiids</taxon>
        <taxon>Solanales</taxon>
        <taxon>Solanaceae</taxon>
        <taxon>Solanoideae</taxon>
        <taxon>Solaneae</taxon>
        <taxon>Solanum</taxon>
        <taxon>Solanum subgen. Lycopersicon</taxon>
    </lineage>
</organism>